<evidence type="ECO:0008006" key="6">
    <source>
        <dbReference type="Google" id="ProtNLM"/>
    </source>
</evidence>
<dbReference type="EMBL" id="UGSQ01000003">
    <property type="protein sequence ID" value="SUB26063.1"/>
    <property type="molecule type" value="Genomic_DNA"/>
</dbReference>
<dbReference type="AlphaFoldDB" id="A0A379AV33"/>
<accession>A0A379AV33</accession>
<dbReference type="PROSITE" id="PS51257">
    <property type="entry name" value="PROKAR_LIPOPROTEIN"/>
    <property type="match status" value="1"/>
</dbReference>
<dbReference type="Proteomes" id="UP000294683">
    <property type="component" value="Unassembled WGS sequence"/>
</dbReference>
<sequence>MMKFIKTLSLSTLLLTGCAMFYPQYSGESTADARLKADTEQAVIFPFVYYYNCSIGKIKIHTQILNIEQDPNSNTLKLAQELWKVNACGNLKDVYIDFIPDGQGGTFIKSRFTP</sequence>
<gene>
    <name evidence="3" type="ORF">EV689_10987</name>
    <name evidence="2" type="ORF">NCTC11188_00397</name>
</gene>
<organism evidence="2 4">
    <name type="scientific">Avibacterium gallinarum</name>
    <name type="common">Pasteurella gallinarum</name>
    <dbReference type="NCBI Taxonomy" id="755"/>
    <lineage>
        <taxon>Bacteria</taxon>
        <taxon>Pseudomonadati</taxon>
        <taxon>Pseudomonadota</taxon>
        <taxon>Gammaproteobacteria</taxon>
        <taxon>Pasteurellales</taxon>
        <taxon>Pasteurellaceae</taxon>
        <taxon>Avibacterium</taxon>
    </lineage>
</organism>
<dbReference type="Proteomes" id="UP000255113">
    <property type="component" value="Unassembled WGS sequence"/>
</dbReference>
<protein>
    <recommendedName>
        <fullName evidence="6">Lipoprotein</fullName>
    </recommendedName>
</protein>
<evidence type="ECO:0000313" key="4">
    <source>
        <dbReference type="Proteomes" id="UP000255113"/>
    </source>
</evidence>
<evidence type="ECO:0000313" key="3">
    <source>
        <dbReference type="EMBL" id="TDP27825.1"/>
    </source>
</evidence>
<evidence type="ECO:0000256" key="1">
    <source>
        <dbReference type="SAM" id="SignalP"/>
    </source>
</evidence>
<dbReference type="EMBL" id="SNXJ01000009">
    <property type="protein sequence ID" value="TDP27825.1"/>
    <property type="molecule type" value="Genomic_DNA"/>
</dbReference>
<keyword evidence="5" id="KW-1185">Reference proteome</keyword>
<keyword evidence="1" id="KW-0732">Signal</keyword>
<evidence type="ECO:0000313" key="5">
    <source>
        <dbReference type="Proteomes" id="UP000294683"/>
    </source>
</evidence>
<name>A0A379AV33_AVIGA</name>
<feature type="signal peptide" evidence="1">
    <location>
        <begin position="1"/>
        <end position="21"/>
    </location>
</feature>
<reference evidence="2 4" key="1">
    <citation type="submission" date="2018-06" db="EMBL/GenBank/DDBJ databases">
        <authorList>
            <consortium name="Pathogen Informatics"/>
            <person name="Doyle S."/>
        </authorList>
    </citation>
    <scope>NUCLEOTIDE SEQUENCE [LARGE SCALE GENOMIC DNA]</scope>
    <source>
        <strain evidence="2 4">NCTC11188</strain>
    </source>
</reference>
<reference evidence="3 5" key="2">
    <citation type="submission" date="2019-03" db="EMBL/GenBank/DDBJ databases">
        <title>Genomic Encyclopedia of Type Strains, Phase IV (KMG-IV): sequencing the most valuable type-strain genomes for metagenomic binning, comparative biology and taxonomic classification.</title>
        <authorList>
            <person name="Goeker M."/>
        </authorList>
    </citation>
    <scope>NUCLEOTIDE SEQUENCE [LARGE SCALE GENOMIC DNA]</scope>
    <source>
        <strain evidence="3 5">DSM 17481</strain>
    </source>
</reference>
<feature type="chain" id="PRO_5016887603" description="Lipoprotein" evidence="1">
    <location>
        <begin position="22"/>
        <end position="114"/>
    </location>
</feature>
<evidence type="ECO:0000313" key="2">
    <source>
        <dbReference type="EMBL" id="SUB26063.1"/>
    </source>
</evidence>
<proteinExistence type="predicted"/>
<dbReference type="RefSeq" id="WP_103852700.1">
    <property type="nucleotide sequence ID" value="NZ_PQVJ01000003.1"/>
</dbReference>